<keyword evidence="2" id="KW-0479">Metal-binding</keyword>
<dbReference type="Proteomes" id="UP001460270">
    <property type="component" value="Unassembled WGS sequence"/>
</dbReference>
<organism evidence="5 6">
    <name type="scientific">Mugilogobius chulae</name>
    <name type="common">yellowstripe goby</name>
    <dbReference type="NCBI Taxonomy" id="88201"/>
    <lineage>
        <taxon>Eukaryota</taxon>
        <taxon>Metazoa</taxon>
        <taxon>Chordata</taxon>
        <taxon>Craniata</taxon>
        <taxon>Vertebrata</taxon>
        <taxon>Euteleostomi</taxon>
        <taxon>Actinopterygii</taxon>
        <taxon>Neopterygii</taxon>
        <taxon>Teleostei</taxon>
        <taxon>Neoteleostei</taxon>
        <taxon>Acanthomorphata</taxon>
        <taxon>Gobiaria</taxon>
        <taxon>Gobiiformes</taxon>
        <taxon>Gobioidei</taxon>
        <taxon>Gobiidae</taxon>
        <taxon>Gobionellinae</taxon>
        <taxon>Mugilogobius</taxon>
    </lineage>
</organism>
<dbReference type="EMBL" id="JBBPFD010000010">
    <property type="protein sequence ID" value="KAK7910165.1"/>
    <property type="molecule type" value="Genomic_DNA"/>
</dbReference>
<gene>
    <name evidence="5" type="ORF">WMY93_014849</name>
</gene>
<dbReference type="SUPFAM" id="SSF47473">
    <property type="entry name" value="EF-hand"/>
    <property type="match status" value="1"/>
</dbReference>
<name>A0AAW0P2B8_9GOBI</name>
<dbReference type="AlphaFoldDB" id="A0AAW0P2B8"/>
<evidence type="ECO:0000313" key="5">
    <source>
        <dbReference type="EMBL" id="KAK7910165.1"/>
    </source>
</evidence>
<dbReference type="CDD" id="cd00213">
    <property type="entry name" value="S-100"/>
    <property type="match status" value="1"/>
</dbReference>
<feature type="domain" description="EF-hand" evidence="4">
    <location>
        <begin position="53"/>
        <end position="88"/>
    </location>
</feature>
<dbReference type="Gene3D" id="1.10.238.10">
    <property type="entry name" value="EF-hand"/>
    <property type="match status" value="1"/>
</dbReference>
<dbReference type="InterPro" id="IPR018247">
    <property type="entry name" value="EF_Hand_1_Ca_BS"/>
</dbReference>
<dbReference type="InterPro" id="IPR034325">
    <property type="entry name" value="S-100_dom"/>
</dbReference>
<sequence length="99" mass="10930">MSDPPTIQVCLGALMGIFDEYAAKDPKGPKDKLSKAELKPLLAKEFCGFGEKGNEETLNQMFELMDMDGDGQVDFEEYMMVLAAFACACHGRPYEGPKK</sequence>
<dbReference type="PANTHER" id="PTHR11639:SF134">
    <property type="entry name" value="PROTEIN S100-A1-RELATED"/>
    <property type="match status" value="1"/>
</dbReference>
<evidence type="ECO:0000256" key="2">
    <source>
        <dbReference type="ARBA" id="ARBA00022723"/>
    </source>
</evidence>
<comment type="similarity">
    <text evidence="1">Belongs to the S-100 family.</text>
</comment>
<dbReference type="Pfam" id="PF00036">
    <property type="entry name" value="EF-hand_1"/>
    <property type="match status" value="1"/>
</dbReference>
<keyword evidence="6" id="KW-1185">Reference proteome</keyword>
<evidence type="ECO:0000256" key="1">
    <source>
        <dbReference type="ARBA" id="ARBA00007323"/>
    </source>
</evidence>
<dbReference type="Pfam" id="PF01023">
    <property type="entry name" value="S_100"/>
    <property type="match status" value="1"/>
</dbReference>
<dbReference type="PROSITE" id="PS50222">
    <property type="entry name" value="EF_HAND_2"/>
    <property type="match status" value="1"/>
</dbReference>
<reference evidence="6" key="1">
    <citation type="submission" date="2024-04" db="EMBL/GenBank/DDBJ databases">
        <title>Salinicola lusitanus LLJ914,a marine bacterium isolated from the Okinawa Trough.</title>
        <authorList>
            <person name="Li J."/>
        </authorList>
    </citation>
    <scope>NUCLEOTIDE SEQUENCE [LARGE SCALE GENOMIC DNA]</scope>
</reference>
<dbReference type="InterPro" id="IPR013787">
    <property type="entry name" value="S100_Ca-bd_sub"/>
</dbReference>
<keyword evidence="3" id="KW-0106">Calcium</keyword>
<evidence type="ECO:0000313" key="6">
    <source>
        <dbReference type="Proteomes" id="UP001460270"/>
    </source>
</evidence>
<evidence type="ECO:0000259" key="4">
    <source>
        <dbReference type="PROSITE" id="PS50222"/>
    </source>
</evidence>
<accession>A0AAW0P2B8</accession>
<dbReference type="PANTHER" id="PTHR11639">
    <property type="entry name" value="S100 CALCIUM-BINDING PROTEIN"/>
    <property type="match status" value="1"/>
</dbReference>
<dbReference type="InterPro" id="IPR002048">
    <property type="entry name" value="EF_hand_dom"/>
</dbReference>
<protein>
    <recommendedName>
        <fullName evidence="4">EF-hand domain-containing protein</fullName>
    </recommendedName>
</protein>
<evidence type="ECO:0000256" key="3">
    <source>
        <dbReference type="ARBA" id="ARBA00022837"/>
    </source>
</evidence>
<dbReference type="InterPro" id="IPR011992">
    <property type="entry name" value="EF-hand-dom_pair"/>
</dbReference>
<dbReference type="GO" id="GO:0048306">
    <property type="term" value="F:calcium-dependent protein binding"/>
    <property type="evidence" value="ECO:0007669"/>
    <property type="project" value="TreeGrafter"/>
</dbReference>
<dbReference type="SMART" id="SM00054">
    <property type="entry name" value="EFh"/>
    <property type="match status" value="1"/>
</dbReference>
<comment type="caution">
    <text evidence="5">The sequence shown here is derived from an EMBL/GenBank/DDBJ whole genome shotgun (WGS) entry which is preliminary data.</text>
</comment>
<dbReference type="GO" id="GO:0046914">
    <property type="term" value="F:transition metal ion binding"/>
    <property type="evidence" value="ECO:0007669"/>
    <property type="project" value="InterPro"/>
</dbReference>
<dbReference type="GO" id="GO:0005509">
    <property type="term" value="F:calcium ion binding"/>
    <property type="evidence" value="ECO:0007669"/>
    <property type="project" value="InterPro"/>
</dbReference>
<dbReference type="PROSITE" id="PS00018">
    <property type="entry name" value="EF_HAND_1"/>
    <property type="match status" value="1"/>
</dbReference>
<dbReference type="SMART" id="SM01394">
    <property type="entry name" value="S_100"/>
    <property type="match status" value="1"/>
</dbReference>
<proteinExistence type="inferred from homology"/>